<reference evidence="6 7" key="1">
    <citation type="submission" date="2021-01" db="EMBL/GenBank/DDBJ databases">
        <title>Actinoplanes sp. nov. LDG1-06 isolated from lichen.</title>
        <authorList>
            <person name="Saeng-In P."/>
            <person name="Phongsopitanun W."/>
            <person name="Kanchanasin P."/>
            <person name="Yuki M."/>
            <person name="Kudo T."/>
            <person name="Ohkuma M."/>
            <person name="Tanasupawat S."/>
        </authorList>
    </citation>
    <scope>NUCLEOTIDE SEQUENCE [LARGE SCALE GENOMIC DNA]</scope>
    <source>
        <strain evidence="6 7">LDG1-06</strain>
    </source>
</reference>
<dbReference type="Proteomes" id="UP000632138">
    <property type="component" value="Unassembled WGS sequence"/>
</dbReference>
<evidence type="ECO:0000313" key="6">
    <source>
        <dbReference type="EMBL" id="MBM2618352.1"/>
    </source>
</evidence>
<dbReference type="EC" id="3.1.1.61" evidence="2"/>
<evidence type="ECO:0000256" key="3">
    <source>
        <dbReference type="ARBA" id="ARBA00048267"/>
    </source>
</evidence>
<feature type="active site" evidence="4">
    <location>
        <position position="136"/>
    </location>
</feature>
<feature type="active site" evidence="4">
    <location>
        <position position="17"/>
    </location>
</feature>
<dbReference type="RefSeq" id="WP_203378659.1">
    <property type="nucleotide sequence ID" value="NZ_JAENHP010000007.1"/>
</dbReference>
<keyword evidence="1 4" id="KW-0378">Hydrolase</keyword>
<accession>A0ABS2AEU2</accession>
<dbReference type="InterPro" id="IPR011247">
    <property type="entry name" value="Chemotax_prot-Glu_Me-esterase"/>
</dbReference>
<dbReference type="SUPFAM" id="SSF52738">
    <property type="entry name" value="Methylesterase CheB, C-terminal domain"/>
    <property type="match status" value="1"/>
</dbReference>
<feature type="domain" description="CheB-type methylesterase" evidence="5">
    <location>
        <begin position="5"/>
        <end position="194"/>
    </location>
</feature>
<protein>
    <recommendedName>
        <fullName evidence="2">protein-glutamate methylesterase</fullName>
        <ecNumber evidence="2">3.1.1.61</ecNumber>
    </recommendedName>
</protein>
<evidence type="ECO:0000259" key="5">
    <source>
        <dbReference type="PROSITE" id="PS50122"/>
    </source>
</evidence>
<feature type="active site" evidence="4">
    <location>
        <position position="44"/>
    </location>
</feature>
<dbReference type="PANTHER" id="PTHR42872:SF6">
    <property type="entry name" value="PROTEIN-GLUTAMATE METHYLESTERASE_PROTEIN-GLUTAMINE GLUTAMINASE"/>
    <property type="match status" value="1"/>
</dbReference>
<dbReference type="Gene3D" id="3.40.50.180">
    <property type="entry name" value="Methylesterase CheB, C-terminal domain"/>
    <property type="match status" value="1"/>
</dbReference>
<dbReference type="InterPro" id="IPR000673">
    <property type="entry name" value="Sig_transdc_resp-reg_Me-estase"/>
</dbReference>
<evidence type="ECO:0000256" key="1">
    <source>
        <dbReference type="ARBA" id="ARBA00022801"/>
    </source>
</evidence>
<dbReference type="InterPro" id="IPR035909">
    <property type="entry name" value="CheB_C"/>
</dbReference>
<dbReference type="PROSITE" id="PS50122">
    <property type="entry name" value="CHEB"/>
    <property type="match status" value="1"/>
</dbReference>
<keyword evidence="7" id="KW-1185">Reference proteome</keyword>
<evidence type="ECO:0000313" key="7">
    <source>
        <dbReference type="Proteomes" id="UP000632138"/>
    </source>
</evidence>
<comment type="catalytic activity">
    <reaction evidence="3">
        <text>[protein]-L-glutamate 5-O-methyl ester + H2O = L-glutamyl-[protein] + methanol + H(+)</text>
        <dbReference type="Rhea" id="RHEA:23236"/>
        <dbReference type="Rhea" id="RHEA-COMP:10208"/>
        <dbReference type="Rhea" id="RHEA-COMP:10311"/>
        <dbReference type="ChEBI" id="CHEBI:15377"/>
        <dbReference type="ChEBI" id="CHEBI:15378"/>
        <dbReference type="ChEBI" id="CHEBI:17790"/>
        <dbReference type="ChEBI" id="CHEBI:29973"/>
        <dbReference type="ChEBI" id="CHEBI:82795"/>
        <dbReference type="EC" id="3.1.1.61"/>
    </reaction>
</comment>
<comment type="caution">
    <text evidence="6">The sequence shown here is derived from an EMBL/GenBank/DDBJ whole genome shotgun (WGS) entry which is preliminary data.</text>
</comment>
<dbReference type="EMBL" id="JAENHP010000007">
    <property type="protein sequence ID" value="MBM2618352.1"/>
    <property type="molecule type" value="Genomic_DNA"/>
</dbReference>
<evidence type="ECO:0000256" key="2">
    <source>
        <dbReference type="ARBA" id="ARBA00039140"/>
    </source>
</evidence>
<evidence type="ECO:0000256" key="4">
    <source>
        <dbReference type="PROSITE-ProRule" id="PRU00050"/>
    </source>
</evidence>
<name>A0ABS2AEU2_9ACTN</name>
<gene>
    <name evidence="6" type="ORF">JIG36_22585</name>
</gene>
<dbReference type="PANTHER" id="PTHR42872">
    <property type="entry name" value="PROTEIN-GLUTAMATE METHYLESTERASE/PROTEIN-GLUTAMINE GLUTAMINASE"/>
    <property type="match status" value="1"/>
</dbReference>
<sequence length="361" mass="37873">MTSDSGQRRDVVVLGGSAGGVEALRQVVAGLPADLPAAVLVVLHIPAQSASRLAAILDRCGPLPVRAAEHGMPLREGQVLVAVPGRHLLVRDGHVLLSGAPKQNRARPSVDALFRSVARWRGSRTVAVVLSGNLDDGAVGLAAVDAAGGACLVQDPEDADYPGMPRAALAVVPRAERLPAVDIGFGIVQLLAEHIEPTSSSPDADLLAETDMAENFNDIPQRRQPGRPVALSCPDCTGGMNVVDTGPALHYTCHIGHIWSPQNLLAAQQEKIEQGLWTALSLLEEQARLYEDLAGRHRGNTTGLAGAHQRAAAEEIRAAAEVIRKHFPDIVLDDLDDVPGLDSISGLDSARSLDSVRGLGG</sequence>
<keyword evidence="4" id="KW-0145">Chemotaxis</keyword>
<proteinExistence type="predicted"/>
<dbReference type="Pfam" id="PF01339">
    <property type="entry name" value="CheB_methylest"/>
    <property type="match status" value="1"/>
</dbReference>
<dbReference type="PIRSF" id="PIRSF036461">
    <property type="entry name" value="Chmtx_methlestr"/>
    <property type="match status" value="1"/>
</dbReference>
<dbReference type="CDD" id="cd16433">
    <property type="entry name" value="CheB"/>
    <property type="match status" value="1"/>
</dbReference>
<organism evidence="6 7">
    <name type="scientific">Paractinoplanes ovalisporus</name>
    <dbReference type="NCBI Taxonomy" id="2810368"/>
    <lineage>
        <taxon>Bacteria</taxon>
        <taxon>Bacillati</taxon>
        <taxon>Actinomycetota</taxon>
        <taxon>Actinomycetes</taxon>
        <taxon>Micromonosporales</taxon>
        <taxon>Micromonosporaceae</taxon>
        <taxon>Paractinoplanes</taxon>
    </lineage>
</organism>